<evidence type="ECO:0000313" key="3">
    <source>
        <dbReference type="Proteomes" id="UP000226031"/>
    </source>
</evidence>
<dbReference type="Pfam" id="PF01636">
    <property type="entry name" value="APH"/>
    <property type="match status" value="1"/>
</dbReference>
<protein>
    <recommendedName>
        <fullName evidence="1">Aminoglycoside phosphotransferase domain-containing protein</fullName>
    </recommendedName>
</protein>
<evidence type="ECO:0000259" key="1">
    <source>
        <dbReference type="Pfam" id="PF01636"/>
    </source>
</evidence>
<dbReference type="InterPro" id="IPR002575">
    <property type="entry name" value="Aminoglycoside_PTrfase"/>
</dbReference>
<accession>A0A2B7Z8E6</accession>
<dbReference type="STRING" id="73230.A0A2B7Z8E6"/>
<keyword evidence="3" id="KW-1185">Reference proteome</keyword>
<organism evidence="2 3">
    <name type="scientific">[Emmonsia] crescens</name>
    <dbReference type="NCBI Taxonomy" id="73230"/>
    <lineage>
        <taxon>Eukaryota</taxon>
        <taxon>Fungi</taxon>
        <taxon>Dikarya</taxon>
        <taxon>Ascomycota</taxon>
        <taxon>Pezizomycotina</taxon>
        <taxon>Eurotiomycetes</taxon>
        <taxon>Eurotiomycetidae</taxon>
        <taxon>Onygenales</taxon>
        <taxon>Ajellomycetaceae</taxon>
        <taxon>Emergomyces</taxon>
    </lineage>
</organism>
<dbReference type="Gene3D" id="3.90.1200.10">
    <property type="match status" value="1"/>
</dbReference>
<feature type="domain" description="Aminoglycoside phosphotransferase" evidence="1">
    <location>
        <begin position="224"/>
        <end position="418"/>
    </location>
</feature>
<comment type="caution">
    <text evidence="2">The sequence shown here is derived from an EMBL/GenBank/DDBJ whole genome shotgun (WGS) entry which is preliminary data.</text>
</comment>
<dbReference type="PANTHER" id="PTHR21310">
    <property type="entry name" value="AMINOGLYCOSIDE PHOSPHOTRANSFERASE-RELATED-RELATED"/>
    <property type="match status" value="1"/>
</dbReference>
<dbReference type="InterPro" id="IPR011009">
    <property type="entry name" value="Kinase-like_dom_sf"/>
</dbReference>
<gene>
    <name evidence="2" type="ORF">GX50_08159</name>
</gene>
<dbReference type="InterPro" id="IPR051678">
    <property type="entry name" value="AGP_Transferase"/>
</dbReference>
<dbReference type="EMBL" id="PDND01000274">
    <property type="protein sequence ID" value="PGH29087.1"/>
    <property type="molecule type" value="Genomic_DNA"/>
</dbReference>
<reference evidence="2 3" key="1">
    <citation type="submission" date="2017-10" db="EMBL/GenBank/DDBJ databases">
        <title>Comparative genomics in systemic dimorphic fungi from Ajellomycetaceae.</title>
        <authorList>
            <person name="Munoz J.F."/>
            <person name="Mcewen J.G."/>
            <person name="Clay O.K."/>
            <person name="Cuomo C.A."/>
        </authorList>
    </citation>
    <scope>NUCLEOTIDE SEQUENCE [LARGE SCALE GENOMIC DNA]</scope>
    <source>
        <strain evidence="2 3">UAMH4076</strain>
    </source>
</reference>
<dbReference type="CDD" id="cd05120">
    <property type="entry name" value="APH_ChoK_like"/>
    <property type="match status" value="1"/>
</dbReference>
<proteinExistence type="predicted"/>
<dbReference type="Proteomes" id="UP000226031">
    <property type="component" value="Unassembled WGS sequence"/>
</dbReference>
<name>A0A2B7Z8E6_9EURO</name>
<dbReference type="VEuPathDB" id="FungiDB:EMCG_08938"/>
<dbReference type="AlphaFoldDB" id="A0A2B7Z8E6"/>
<sequence>MFAGPSNCHTSRFILRHIPEFPAEGAEDILRSTKEDLIALARKFVHDDSDVISFGVESALRGRERNRCCLSGQDKDLKPTFIVSPSIIDDEDLCPGWSVRKRPPEHFSPVDEKFHMTPSTPDESRLPLPAGFLLQIHSAVSVILHTLSIENEIRRGWVAVEPGRTLGQFGRYLLRGFALVLPNSMRVALYRLILKAVDYWDPQGNPSVKFLPFGLCLKSGRRVARNEANALRLIEKHASIAAPKFIDFATDSTANNGFLLMTIVPGIAADRVFYRMTYEERRQLTIDVGGYISHYRRIQNHSGRKHLICDTLGGQITDHRTDDRGLCGLYNSKTEFLNDLTEDLESIRTEIPLSYLYEKKHELCFTHSDLHLSNLLVQRGRLCGIIDWENAGFKPEFWEYTRIVWGYKSNHRLAQDFELAFEKSYKEELEAERLLWRLKPVY</sequence>
<evidence type="ECO:0000313" key="2">
    <source>
        <dbReference type="EMBL" id="PGH29087.1"/>
    </source>
</evidence>
<dbReference type="PANTHER" id="PTHR21310:SF15">
    <property type="entry name" value="AMINOGLYCOSIDE PHOSPHOTRANSFERASE DOMAIN-CONTAINING PROTEIN"/>
    <property type="match status" value="1"/>
</dbReference>
<dbReference type="SUPFAM" id="SSF56112">
    <property type="entry name" value="Protein kinase-like (PK-like)"/>
    <property type="match status" value="1"/>
</dbReference>